<feature type="compositionally biased region" description="Basic and acidic residues" evidence="3">
    <location>
        <begin position="36"/>
        <end position="56"/>
    </location>
</feature>
<feature type="compositionally biased region" description="Polar residues" evidence="3">
    <location>
        <begin position="1768"/>
        <end position="1792"/>
    </location>
</feature>
<dbReference type="SUPFAM" id="SSF47370">
    <property type="entry name" value="Bromodomain"/>
    <property type="match status" value="1"/>
</dbReference>
<feature type="compositionally biased region" description="Low complexity" evidence="3">
    <location>
        <begin position="950"/>
        <end position="967"/>
    </location>
</feature>
<dbReference type="PANTHER" id="PTHR13491">
    <property type="entry name" value="ZCCHC10 PROTEIN"/>
    <property type="match status" value="1"/>
</dbReference>
<feature type="compositionally biased region" description="Basic and acidic residues" evidence="3">
    <location>
        <begin position="1235"/>
        <end position="1259"/>
    </location>
</feature>
<dbReference type="VEuPathDB" id="ToxoDB:CSUI_000595"/>
<keyword evidence="1 2" id="KW-0103">Bromodomain</keyword>
<feature type="compositionally biased region" description="Basic and acidic residues" evidence="3">
    <location>
        <begin position="2262"/>
        <end position="2277"/>
    </location>
</feature>
<organism evidence="5 6">
    <name type="scientific">Cystoisospora suis</name>
    <dbReference type="NCBI Taxonomy" id="483139"/>
    <lineage>
        <taxon>Eukaryota</taxon>
        <taxon>Sar</taxon>
        <taxon>Alveolata</taxon>
        <taxon>Apicomplexa</taxon>
        <taxon>Conoidasida</taxon>
        <taxon>Coccidia</taxon>
        <taxon>Eucoccidiorida</taxon>
        <taxon>Eimeriorina</taxon>
        <taxon>Sarcocystidae</taxon>
        <taxon>Cystoisospora</taxon>
    </lineage>
</organism>
<reference evidence="5 6" key="1">
    <citation type="journal article" date="2017" name="Int. J. Parasitol.">
        <title>The genome of the protozoan parasite Cystoisospora suis and a reverse vaccinology approach to identify vaccine candidates.</title>
        <authorList>
            <person name="Palmieri N."/>
            <person name="Shrestha A."/>
            <person name="Ruttkowski B."/>
            <person name="Beck T."/>
            <person name="Vogl C."/>
            <person name="Tomley F."/>
            <person name="Blake D.P."/>
            <person name="Joachim A."/>
        </authorList>
    </citation>
    <scope>NUCLEOTIDE SEQUENCE [LARGE SCALE GENOMIC DNA]</scope>
    <source>
        <strain evidence="5 6">Wien I</strain>
    </source>
</reference>
<feature type="compositionally biased region" description="Basic and acidic residues" evidence="3">
    <location>
        <begin position="2067"/>
        <end position="2079"/>
    </location>
</feature>
<feature type="region of interest" description="Disordered" evidence="3">
    <location>
        <begin position="993"/>
        <end position="1096"/>
    </location>
</feature>
<name>A0A2C6LFI6_9APIC</name>
<evidence type="ECO:0000259" key="4">
    <source>
        <dbReference type="PROSITE" id="PS50014"/>
    </source>
</evidence>
<feature type="compositionally biased region" description="Acidic residues" evidence="3">
    <location>
        <begin position="2376"/>
        <end position="2401"/>
    </location>
</feature>
<protein>
    <submittedName>
        <fullName evidence="5">Wd g-beta repeat-containing protein</fullName>
    </submittedName>
</protein>
<gene>
    <name evidence="5" type="ORF">CSUI_000595</name>
</gene>
<evidence type="ECO:0000256" key="1">
    <source>
        <dbReference type="ARBA" id="ARBA00023117"/>
    </source>
</evidence>
<evidence type="ECO:0000313" key="5">
    <source>
        <dbReference type="EMBL" id="PHJ25545.1"/>
    </source>
</evidence>
<feature type="region of interest" description="Disordered" evidence="3">
    <location>
        <begin position="2155"/>
        <end position="2475"/>
    </location>
</feature>
<comment type="caution">
    <text evidence="5">The sequence shown here is derived from an EMBL/GenBank/DDBJ whole genome shotgun (WGS) entry which is preliminary data.</text>
</comment>
<feature type="compositionally biased region" description="Basic and acidic residues" evidence="3">
    <location>
        <begin position="1032"/>
        <end position="1051"/>
    </location>
</feature>
<dbReference type="RefSeq" id="XP_067927191.1">
    <property type="nucleotide sequence ID" value="XM_068060829.1"/>
</dbReference>
<feature type="compositionally biased region" description="Basic and acidic residues" evidence="3">
    <location>
        <begin position="2001"/>
        <end position="2012"/>
    </location>
</feature>
<accession>A0A2C6LFI6</accession>
<evidence type="ECO:0000256" key="3">
    <source>
        <dbReference type="SAM" id="MobiDB-lite"/>
    </source>
</evidence>
<feature type="compositionally biased region" description="Basic and acidic residues" evidence="3">
    <location>
        <begin position="77"/>
        <end position="96"/>
    </location>
</feature>
<feature type="region of interest" description="Disordered" evidence="3">
    <location>
        <begin position="1407"/>
        <end position="1520"/>
    </location>
</feature>
<feature type="compositionally biased region" description="Basic and acidic residues" evidence="3">
    <location>
        <begin position="716"/>
        <end position="729"/>
    </location>
</feature>
<dbReference type="Gene3D" id="1.20.920.10">
    <property type="entry name" value="Bromodomain-like"/>
    <property type="match status" value="1"/>
</dbReference>
<dbReference type="InterPro" id="IPR036427">
    <property type="entry name" value="Bromodomain-like_sf"/>
</dbReference>
<feature type="compositionally biased region" description="Polar residues" evidence="3">
    <location>
        <begin position="1823"/>
        <end position="1832"/>
    </location>
</feature>
<sequence length="2475" mass="272108">MGGDGEEDREAEEEEIEKRERQRRRRRLEEMGEELQDAKRKGEEEESAHGTQDEERRRRRRSRFGFIGILATPDGKNVFRSEKSLSVKKEDGERQGGVHTPSQMEIEDLGREAAEEIRQLAGDAVLHAIKDQVTHGWKNLKNNRRVEHTILAEGEWRDDGKERDRVAIGPPEGEESSTEASREDSQSSPSPPQMGSLSVDCSSSSSIRLVKPSSSSSHHPLQSSCSSSSASAPITLLTTASSRPECGLCGIVHTCELCRSSLEHFLTVDHRFLNVLEALDGESEEERSQILQQKVSQNRLDTPVVSIELGEVVGPFLPHVKLNTVKCPGGGSSSSSSSSSRRDLRREGNSSSSSRCGGAGGGSGHQGGVWMHVRCLMSMTQLDVDCHARGFTNLKTLLEESLQRRCGFCGLKGATVQCVSCPRFFHYPCSLKAYYSSGVLSHTKTVENMRRDGGGHGELHNGGCLLEEEGKAINEDDEKKKTSLKTSKLSALAAAQKLSPYQRTRCLPDSLYFGRYLCFSCRKARHEADVLIPYLTGEVFLSAQTRAWLSSSHRCILSGACLFGKVLPYQGGRSKSSNSLTKYQDSPQQPLPPVGAYCHRETVTAACTIETGVNRLQLTPSDGGGGTQTDTAKFVETGDNAKSLFSDEEMVENEYKVSVEAVRRGEETSQEKEERLLESCEEIQSRNKDTGNVREENEGENTGLTSDRAVSSNGRLGEESRRKETERSCVKEGRMIEYDAVALFQRAFPVLLNGEVDEKKEMRHENIRRLSTLLLSCSYEDKGRHPPHGPPCCFTSVGVYVPQLGDLLRYFPQLHQNPVLPHDRIQVWQPELFLPCDVFVEGLSFEFPGLPVDEELPMITAVLTLQVLRPIALRGRRFQVHFSPSCDGGADYLVPLLDVNRGLLRLLQFKEGEGCRAYMDGRFYTGYVSCVARGPPSLLEALRSDRMEKSSSSMSSSSSAVSCSSSSSSSTAAASLRGLSSTAHPSMLAGAAALSRAEAMKKQQRQDTDRTVKSEEGEKERNTANSTQRGDGNAREVSRPLAREEVHRHSAVDTLRMLPKRVDAGSEEGKRAETSATASSSCSSSHGFPSHLEETHLPPLHASDEAVNTHTGNVSLSSALERETGAYEQQEGRVPAIDKDDNNRRVALCDSEREEEREKFALNAAIALGKWPSFSTPGVVNCGKLLAKIRRELNTKTSLKSMNEKEKKNKDQRSPGDSSDPERSASCSSIRKTHREGMSRSLFDDDHEEKETQKEETPLDGRKCMLNQWERREEEILAWLARASLGLEAIQGGGGRGRGRHGNSRGRSSSSSHQQGQGSGQHKPQPPSSSSGSSGEVEVPGGGGEEDPRHEEQWLNAWEVDFRKGERERQHSRLQRWLQEIEFPRSRQLELFAALDKVMTLTEVLPSHAEEEEEDTATTITTTLGGGISDDHQHTKALRRSSRRRATPSLGFGPSNDDREQGHLVKGEKEGGDRRTRRQQKMTMLKGEQQDEESIVRRRTGGDTRRGGGGEEGDSTMSVRVQPAASCTPSSSETISTPPLFEAFIDPVPLIGNSRSARRSAPLWLQEYWKEIALPISLSLIRERLWYGYYRREAALHADFRLLLADCRQFNPPGDFLHTLSYQLEQELLRRGLFLKKDSKEEESLLCVHAETQLALAEVLEDMMSQQAVMWACGRARKNKKPVEEEGEGEKGEQVATHHKQTLPGEEERQALMRSSISGDTMKEKDKGKESVKPTEEKKLPLATEPQMNYKGDEDRRYCEATQVEGLSETSSNLPASSSVNATKGASSSPSYQFKEERTGRADDTLEKMLFEATEDMNAIVPSLSSMENSRPSPGKGVSPTTTAPEVTIPGTSSRLSSSQGGSLKEEEAYSASHLCPLSLSSSSFMPSFSQTTAAAESIDKAGLPVREEVSQGVSLFEAVSSTSPQKRPMPTGGEDADDDHDHLFVSPSCTSLEVSVRKTKRRRLRVIAENEDDATAMTQHGTTEVGARAPVGRRTRRGVRGSEQEDQRQEGSGEGGDELEKRPGVSGSPQHVNQGGTGGDEALSMSRRGRIIKKPSVSYPHSGESGLRKGEQEVEGRRSNQTAIMGVGRRRRRLRSSGVLQGNSPDTGRRGSVFGEGSSWGDGMSATGGEGEVNEDLDEDMVLKQVLALSVKTYEEERARNMGRQDGEATEPVSEKGKCSTSSGKGRKGDAQEGMDENVPERDLMEAEREKSTSGPIHHRGSEGSSGGEVEANDAVSRMRGGARRDGYTHDALGKPFRQPGVEKEEERRANNHEVADGALEGHAALAPHIRTPEQGPPQGEEKSSGVAQEVDQEESVESASGEGKDNEASQQQQQEHVGSHGVLPLTTERPRKRGRPKGSVRRTVIPQMAKEEEEHQDEEEEDVSDADEDSDEDYEEEDDTVKRRTTKRTRGRRGRGRRGRAGRPPKVAADLSSSSGDDTPRRCSGRLSARPGLRDLGLRRSARHHQGGGGGDT</sequence>
<feature type="region of interest" description="Disordered" evidence="3">
    <location>
        <begin position="1290"/>
        <end position="1351"/>
    </location>
</feature>
<feature type="compositionally biased region" description="Basic residues" evidence="3">
    <location>
        <begin position="1435"/>
        <end position="1446"/>
    </location>
</feature>
<feature type="region of interest" description="Disordered" evidence="3">
    <location>
        <begin position="327"/>
        <end position="364"/>
    </location>
</feature>
<dbReference type="InterPro" id="IPR001487">
    <property type="entry name" value="Bromodomain"/>
</dbReference>
<feature type="region of interest" description="Disordered" evidence="3">
    <location>
        <begin position="945"/>
        <end position="967"/>
    </location>
</feature>
<dbReference type="Pfam" id="PF00439">
    <property type="entry name" value="Bromodomain"/>
    <property type="match status" value="1"/>
</dbReference>
<feature type="region of interest" description="Disordered" evidence="3">
    <location>
        <begin position="1"/>
        <end position="105"/>
    </location>
</feature>
<feature type="domain" description="Bromo" evidence="4">
    <location>
        <begin position="1536"/>
        <end position="1618"/>
    </location>
</feature>
<dbReference type="PROSITE" id="PS50014">
    <property type="entry name" value="BROMODOMAIN_2"/>
    <property type="match status" value="1"/>
</dbReference>
<dbReference type="Gene3D" id="3.30.40.10">
    <property type="entry name" value="Zinc/RING finger domain, C3HC4 (zinc finger)"/>
    <property type="match status" value="1"/>
</dbReference>
<feature type="compositionally biased region" description="Basic and acidic residues" evidence="3">
    <location>
        <begin position="1202"/>
        <end position="1214"/>
    </location>
</feature>
<evidence type="ECO:0000256" key="2">
    <source>
        <dbReference type="PROSITE-ProRule" id="PRU00035"/>
    </source>
</evidence>
<feature type="region of interest" description="Disordered" evidence="3">
    <location>
        <begin position="1118"/>
        <end position="1139"/>
    </location>
</feature>
<dbReference type="InterPro" id="IPR039715">
    <property type="entry name" value="ZCCHC10"/>
</dbReference>
<feature type="compositionally biased region" description="Basic and acidic residues" evidence="3">
    <location>
        <begin position="1456"/>
        <end position="1474"/>
    </location>
</feature>
<dbReference type="Proteomes" id="UP000221165">
    <property type="component" value="Unassembled WGS sequence"/>
</dbReference>
<feature type="region of interest" description="Disordered" evidence="3">
    <location>
        <begin position="1916"/>
        <end position="2139"/>
    </location>
</feature>
<feature type="region of interest" description="Disordered" evidence="3">
    <location>
        <begin position="1196"/>
        <end position="1259"/>
    </location>
</feature>
<dbReference type="GeneID" id="94424040"/>
<evidence type="ECO:0000313" key="6">
    <source>
        <dbReference type="Proteomes" id="UP000221165"/>
    </source>
</evidence>
<feature type="compositionally biased region" description="Basic and acidic residues" evidence="3">
    <location>
        <begin position="1681"/>
        <end position="1693"/>
    </location>
</feature>
<feature type="compositionally biased region" description="Basic and acidic residues" evidence="3">
    <location>
        <begin position="2155"/>
        <end position="2179"/>
    </location>
</feature>
<dbReference type="EMBL" id="MIGC01000225">
    <property type="protein sequence ID" value="PHJ25545.1"/>
    <property type="molecule type" value="Genomic_DNA"/>
</dbReference>
<dbReference type="OrthoDB" id="332463at2759"/>
<feature type="compositionally biased region" description="Basic and acidic residues" evidence="3">
    <location>
        <begin position="662"/>
        <end position="696"/>
    </location>
</feature>
<feature type="compositionally biased region" description="Low complexity" evidence="3">
    <location>
        <begin position="196"/>
        <end position="229"/>
    </location>
</feature>
<feature type="region of interest" description="Disordered" evidence="3">
    <location>
        <begin position="1680"/>
        <end position="1872"/>
    </location>
</feature>
<feature type="compositionally biased region" description="Acidic residues" evidence="3">
    <location>
        <begin position="1"/>
        <end position="15"/>
    </location>
</feature>
<dbReference type="PANTHER" id="PTHR13491:SF0">
    <property type="entry name" value="ZINC FINGER CCHC DOMAIN-CONTAINING PROTEIN 10"/>
    <property type="match status" value="1"/>
</dbReference>
<feature type="compositionally biased region" description="Polar residues" evidence="3">
    <location>
        <begin position="700"/>
        <end position="714"/>
    </location>
</feature>
<feature type="region of interest" description="Disordered" evidence="3">
    <location>
        <begin position="155"/>
        <end position="229"/>
    </location>
</feature>
<feature type="compositionally biased region" description="Low complexity" evidence="3">
    <location>
        <begin position="1853"/>
        <end position="1863"/>
    </location>
</feature>
<dbReference type="InterPro" id="IPR013083">
    <property type="entry name" value="Znf_RING/FYVE/PHD"/>
</dbReference>
<feature type="compositionally biased region" description="Basic and acidic residues" evidence="3">
    <location>
        <begin position="1060"/>
        <end position="1073"/>
    </location>
</feature>
<feature type="compositionally biased region" description="Basic and acidic residues" evidence="3">
    <location>
        <begin position="1721"/>
        <end position="1740"/>
    </location>
</feature>
<feature type="compositionally biased region" description="Basic residues" evidence="3">
    <location>
        <begin position="2405"/>
        <end position="2425"/>
    </location>
</feature>
<keyword evidence="6" id="KW-1185">Reference proteome</keyword>
<feature type="compositionally biased region" description="Low complexity" evidence="3">
    <location>
        <begin position="1074"/>
        <end position="1085"/>
    </location>
</feature>
<feature type="compositionally biased region" description="Basic residues" evidence="3">
    <location>
        <begin position="2352"/>
        <end position="2362"/>
    </location>
</feature>
<feature type="compositionally biased region" description="Basic and acidic residues" evidence="3">
    <location>
        <begin position="1794"/>
        <end position="1810"/>
    </location>
</feature>
<feature type="compositionally biased region" description="Basic and acidic residues" evidence="3">
    <location>
        <begin position="998"/>
        <end position="1022"/>
    </location>
</feature>
<feature type="compositionally biased region" description="Basic and acidic residues" evidence="3">
    <location>
        <begin position="2200"/>
        <end position="2213"/>
    </location>
</feature>
<dbReference type="Pfam" id="PF13832">
    <property type="entry name" value="zf-HC5HC2H_2"/>
    <property type="match status" value="1"/>
</dbReference>
<feature type="compositionally biased region" description="Low complexity" evidence="3">
    <location>
        <begin position="1305"/>
        <end position="1339"/>
    </location>
</feature>
<proteinExistence type="predicted"/>
<feature type="compositionally biased region" description="Basic and acidic residues" evidence="3">
    <location>
        <begin position="2244"/>
        <end position="2254"/>
    </location>
</feature>
<feature type="region of interest" description="Disordered" evidence="3">
    <location>
        <begin position="662"/>
        <end position="729"/>
    </location>
</feature>
<feature type="compositionally biased region" description="Basic and acidic residues" evidence="3">
    <location>
        <begin position="155"/>
        <end position="166"/>
    </location>
</feature>
<feature type="compositionally biased region" description="Basic and acidic residues" evidence="3">
    <location>
        <begin position="1494"/>
        <end position="1509"/>
    </location>
</feature>